<dbReference type="OrthoDB" id="7556122at2"/>
<evidence type="ECO:0000259" key="3">
    <source>
        <dbReference type="PROSITE" id="PS51755"/>
    </source>
</evidence>
<dbReference type="Gene3D" id="1.10.10.10">
    <property type="entry name" value="Winged helix-like DNA-binding domain superfamily/Winged helix DNA-binding domain"/>
    <property type="match status" value="1"/>
</dbReference>
<dbReference type="RefSeq" id="WP_103924087.1">
    <property type="nucleotide sequence ID" value="NZ_FNVR01000005.1"/>
</dbReference>
<keyword evidence="1 2" id="KW-0238">DNA-binding</keyword>
<dbReference type="AlphaFoldDB" id="A0A1H5UWL2"/>
<sequence length="47" mass="5524">MVFPEDSDAFFHTRSMDEFITTLRKKLQDDPTIQILNVRGYGFKLVC</sequence>
<name>A0A1H5UWL2_9BACT</name>
<protein>
    <submittedName>
        <fullName evidence="4">Transcriptional regulatory protein, C terminal</fullName>
    </submittedName>
</protein>
<dbReference type="SUPFAM" id="SSF46894">
    <property type="entry name" value="C-terminal effector domain of the bipartite response regulators"/>
    <property type="match status" value="1"/>
</dbReference>
<gene>
    <name evidence="4" type="ORF">SAMN03080598_01412</name>
</gene>
<evidence type="ECO:0000256" key="1">
    <source>
        <dbReference type="ARBA" id="ARBA00023125"/>
    </source>
</evidence>
<dbReference type="EMBL" id="FNVR01000005">
    <property type="protein sequence ID" value="SEF78841.1"/>
    <property type="molecule type" value="Genomic_DNA"/>
</dbReference>
<evidence type="ECO:0000313" key="5">
    <source>
        <dbReference type="Proteomes" id="UP000236736"/>
    </source>
</evidence>
<dbReference type="PROSITE" id="PS51755">
    <property type="entry name" value="OMPR_PHOB"/>
    <property type="match status" value="1"/>
</dbReference>
<dbReference type="GO" id="GO:0003677">
    <property type="term" value="F:DNA binding"/>
    <property type="evidence" value="ECO:0007669"/>
    <property type="project" value="UniProtKB-UniRule"/>
</dbReference>
<keyword evidence="5" id="KW-1185">Reference proteome</keyword>
<dbReference type="InterPro" id="IPR036388">
    <property type="entry name" value="WH-like_DNA-bd_sf"/>
</dbReference>
<accession>A0A1H5UWL2</accession>
<evidence type="ECO:0000313" key="4">
    <source>
        <dbReference type="EMBL" id="SEF78841.1"/>
    </source>
</evidence>
<feature type="DNA-binding region" description="OmpR/PhoB-type" evidence="2">
    <location>
        <begin position="1"/>
        <end position="47"/>
    </location>
</feature>
<dbReference type="Proteomes" id="UP000236736">
    <property type="component" value="Unassembled WGS sequence"/>
</dbReference>
<proteinExistence type="predicted"/>
<dbReference type="GO" id="GO:0006355">
    <property type="term" value="P:regulation of DNA-templated transcription"/>
    <property type="evidence" value="ECO:0007669"/>
    <property type="project" value="InterPro"/>
</dbReference>
<reference evidence="5" key="1">
    <citation type="submission" date="2016-10" db="EMBL/GenBank/DDBJ databases">
        <authorList>
            <person name="Varghese N."/>
            <person name="Submissions S."/>
        </authorList>
    </citation>
    <scope>NUCLEOTIDE SEQUENCE [LARGE SCALE GENOMIC DNA]</scope>
    <source>
        <strain evidence="5">DSM 17298</strain>
    </source>
</reference>
<dbReference type="GO" id="GO:0000160">
    <property type="term" value="P:phosphorelay signal transduction system"/>
    <property type="evidence" value="ECO:0007669"/>
    <property type="project" value="InterPro"/>
</dbReference>
<feature type="domain" description="OmpR/PhoB-type" evidence="3">
    <location>
        <begin position="1"/>
        <end position="47"/>
    </location>
</feature>
<organism evidence="4 5">
    <name type="scientific">Algoriphagus boritolerans DSM 17298 = JCM 18970</name>
    <dbReference type="NCBI Taxonomy" id="1120964"/>
    <lineage>
        <taxon>Bacteria</taxon>
        <taxon>Pseudomonadati</taxon>
        <taxon>Bacteroidota</taxon>
        <taxon>Cytophagia</taxon>
        <taxon>Cytophagales</taxon>
        <taxon>Cyclobacteriaceae</taxon>
        <taxon>Algoriphagus</taxon>
    </lineage>
</organism>
<dbReference type="InterPro" id="IPR001867">
    <property type="entry name" value="OmpR/PhoB-type_DNA-bd"/>
</dbReference>
<dbReference type="InterPro" id="IPR016032">
    <property type="entry name" value="Sig_transdc_resp-reg_C-effctor"/>
</dbReference>
<evidence type="ECO:0000256" key="2">
    <source>
        <dbReference type="PROSITE-ProRule" id="PRU01091"/>
    </source>
</evidence>